<organism evidence="2 3">
    <name type="scientific">Quercus rubra</name>
    <name type="common">Northern red oak</name>
    <name type="synonym">Quercus borealis</name>
    <dbReference type="NCBI Taxonomy" id="3512"/>
    <lineage>
        <taxon>Eukaryota</taxon>
        <taxon>Viridiplantae</taxon>
        <taxon>Streptophyta</taxon>
        <taxon>Embryophyta</taxon>
        <taxon>Tracheophyta</taxon>
        <taxon>Spermatophyta</taxon>
        <taxon>Magnoliopsida</taxon>
        <taxon>eudicotyledons</taxon>
        <taxon>Gunneridae</taxon>
        <taxon>Pentapetalae</taxon>
        <taxon>rosids</taxon>
        <taxon>fabids</taxon>
        <taxon>Fagales</taxon>
        <taxon>Fagaceae</taxon>
        <taxon>Quercus</taxon>
    </lineage>
</organism>
<evidence type="ECO:0000313" key="2">
    <source>
        <dbReference type="EMBL" id="KAK4605787.1"/>
    </source>
</evidence>
<sequence length="193" mass="21807">MDEYCKRSGQIPTFGDWDNANELPITQYFECARQAGLIRYSSSSSGETDHHPYVRGDLYAVDFNKPSRFVPSSRKTTRERAGGGVREREREREKRYNNNNNHHHRHPQLKEQKKVKAAQKVCDVTEPSTKTTHTAAATTIQNDAVPPPPPPPPASKPIDEDLYKIPPELLLHTSKRKKILGFFSRCLAPACAA</sequence>
<dbReference type="EMBL" id="JAXUIC010000001">
    <property type="protein sequence ID" value="KAK4605787.1"/>
    <property type="molecule type" value="Genomic_DNA"/>
</dbReference>
<dbReference type="Proteomes" id="UP001324115">
    <property type="component" value="Unassembled WGS sequence"/>
</dbReference>
<feature type="region of interest" description="Disordered" evidence="1">
    <location>
        <begin position="126"/>
        <end position="160"/>
    </location>
</feature>
<proteinExistence type="predicted"/>
<evidence type="ECO:0008006" key="4">
    <source>
        <dbReference type="Google" id="ProtNLM"/>
    </source>
</evidence>
<feature type="compositionally biased region" description="Pro residues" evidence="1">
    <location>
        <begin position="145"/>
        <end position="155"/>
    </location>
</feature>
<evidence type="ECO:0000313" key="3">
    <source>
        <dbReference type="Proteomes" id="UP001324115"/>
    </source>
</evidence>
<accession>A0AAN7JCC7</accession>
<feature type="region of interest" description="Disordered" evidence="1">
    <location>
        <begin position="68"/>
        <end position="114"/>
    </location>
</feature>
<evidence type="ECO:0000256" key="1">
    <source>
        <dbReference type="SAM" id="MobiDB-lite"/>
    </source>
</evidence>
<dbReference type="PANTHER" id="PTHR33699:SF3">
    <property type="entry name" value="OS06G0347300 PROTEIN"/>
    <property type="match status" value="1"/>
</dbReference>
<protein>
    <recommendedName>
        <fullName evidence="4">RIN4 pathogenic type III effector avirulence factor Avr cleavage site domain-containing protein</fullName>
    </recommendedName>
</protein>
<feature type="compositionally biased region" description="Basic and acidic residues" evidence="1">
    <location>
        <begin position="76"/>
        <end position="96"/>
    </location>
</feature>
<dbReference type="PANTHER" id="PTHR33699">
    <property type="entry name" value="EXPRESSED PROTEIN"/>
    <property type="match status" value="1"/>
</dbReference>
<gene>
    <name evidence="2" type="ORF">RGQ29_000182</name>
</gene>
<comment type="caution">
    <text evidence="2">The sequence shown here is derived from an EMBL/GenBank/DDBJ whole genome shotgun (WGS) entry which is preliminary data.</text>
</comment>
<name>A0AAN7JCC7_QUERU</name>
<dbReference type="AlphaFoldDB" id="A0AAN7JCC7"/>
<keyword evidence="3" id="KW-1185">Reference proteome</keyword>
<reference evidence="2 3" key="1">
    <citation type="journal article" date="2023" name="G3 (Bethesda)">
        <title>A haplotype-resolved chromosome-scale genome for Quercus rubra L. provides insights into the genetics of adaptive traits for red oak species.</title>
        <authorList>
            <person name="Kapoor B."/>
            <person name="Jenkins J."/>
            <person name="Schmutz J."/>
            <person name="Zhebentyayeva T."/>
            <person name="Kuelheim C."/>
            <person name="Coggeshall M."/>
            <person name="Heim C."/>
            <person name="Lasky J.R."/>
            <person name="Leites L."/>
            <person name="Islam-Faridi N."/>
            <person name="Romero-Severson J."/>
            <person name="DeLeo V.L."/>
            <person name="Lucas S.M."/>
            <person name="Lazic D."/>
            <person name="Gailing O."/>
            <person name="Carlson J."/>
            <person name="Staton M."/>
        </authorList>
    </citation>
    <scope>NUCLEOTIDE SEQUENCE [LARGE SCALE GENOMIC DNA]</scope>
    <source>
        <strain evidence="2">Pseudo-F2</strain>
    </source>
</reference>
<feature type="compositionally biased region" description="Low complexity" evidence="1">
    <location>
        <begin position="129"/>
        <end position="139"/>
    </location>
</feature>